<comment type="caution">
    <text evidence="3">The sequence shown here is derived from an EMBL/GenBank/DDBJ whole genome shotgun (WGS) entry which is preliminary data.</text>
</comment>
<feature type="transmembrane region" description="Helical" evidence="1">
    <location>
        <begin position="185"/>
        <end position="216"/>
    </location>
</feature>
<dbReference type="EMBL" id="JAMFTH010000001">
    <property type="protein sequence ID" value="MCP8897685.1"/>
    <property type="molecule type" value="Genomic_DNA"/>
</dbReference>
<gene>
    <name evidence="3" type="ORF">M6D89_00075</name>
</gene>
<name>A0A9X2HSX6_9GAMM</name>
<protein>
    <submittedName>
        <fullName evidence="3">CPBP family intramembrane metalloprotease</fullName>
    </submittedName>
</protein>
<dbReference type="AlphaFoldDB" id="A0A9X2HSX6"/>
<feature type="transmembrane region" description="Helical" evidence="1">
    <location>
        <begin position="262"/>
        <end position="281"/>
    </location>
</feature>
<feature type="transmembrane region" description="Helical" evidence="1">
    <location>
        <begin position="59"/>
        <end position="80"/>
    </location>
</feature>
<keyword evidence="3" id="KW-0482">Metalloprotease</keyword>
<keyword evidence="1" id="KW-0472">Membrane</keyword>
<dbReference type="GO" id="GO:0004175">
    <property type="term" value="F:endopeptidase activity"/>
    <property type="evidence" value="ECO:0007669"/>
    <property type="project" value="UniProtKB-ARBA"/>
</dbReference>
<evidence type="ECO:0000259" key="2">
    <source>
        <dbReference type="Pfam" id="PF02517"/>
    </source>
</evidence>
<keyword evidence="3" id="KW-0645">Protease</keyword>
<keyword evidence="3" id="KW-0378">Hydrolase</keyword>
<sequence length="312" mass="35677">MDKFASTPPDQTRLPISVRAFFAFYFFFIILWLPVLMLAEWTLDQWQLTESADEIVSSIGFYLAMLGALLYTPGSAKVVWRKAYDWPSKCVWPGALILTLLCVAITPITVYLVWTPMSYIAPDFFYWWLTFDTDFLGVNEQGKVGWVALCAMFVAVVILAPLFEEWVFRGVILHRWCGKYGVVKAAVFSSLLFAVLHIHLDIVGAFFFALIMSFLYLKTHTLWVPVVCHSINNGIAFVWSYTDYRLYGIYDYTPEMFRAEAVQVLYAIPLLILLAVAYRRWPLPPGTLGFPRIIVATPTTDEPARQNELAKS</sequence>
<accession>A0A9X2HSX6</accession>
<feature type="domain" description="CAAX prenyl protease 2/Lysostaphin resistance protein A-like" evidence="2">
    <location>
        <begin position="148"/>
        <end position="234"/>
    </location>
</feature>
<feature type="transmembrane region" description="Helical" evidence="1">
    <location>
        <begin position="20"/>
        <end position="39"/>
    </location>
</feature>
<dbReference type="InterPro" id="IPR003675">
    <property type="entry name" value="Rce1/LyrA-like_dom"/>
</dbReference>
<keyword evidence="1" id="KW-1133">Transmembrane helix</keyword>
<feature type="transmembrane region" description="Helical" evidence="1">
    <location>
        <begin position="222"/>
        <end position="241"/>
    </location>
</feature>
<dbReference type="InterPro" id="IPR052710">
    <property type="entry name" value="CAAX_protease"/>
</dbReference>
<evidence type="ECO:0000313" key="3">
    <source>
        <dbReference type="EMBL" id="MCP8897685.1"/>
    </source>
</evidence>
<keyword evidence="4" id="KW-1185">Reference proteome</keyword>
<dbReference type="Proteomes" id="UP001139319">
    <property type="component" value="Unassembled WGS sequence"/>
</dbReference>
<dbReference type="GO" id="GO:0008237">
    <property type="term" value="F:metallopeptidase activity"/>
    <property type="evidence" value="ECO:0007669"/>
    <property type="project" value="UniProtKB-KW"/>
</dbReference>
<dbReference type="PANTHER" id="PTHR36435:SF1">
    <property type="entry name" value="CAAX AMINO TERMINAL PROTEASE FAMILY PROTEIN"/>
    <property type="match status" value="1"/>
</dbReference>
<reference evidence="3" key="2">
    <citation type="submission" date="2023-01" db="EMBL/GenBank/DDBJ databases">
        <title>Gilvimarinus xylanilyticus HB14 isolated from Caulerpa lentillifera aquaculture base in Hainan, China.</title>
        <authorList>
            <person name="Zhang Y.-J."/>
        </authorList>
    </citation>
    <scope>NUCLEOTIDE SEQUENCE</scope>
    <source>
        <strain evidence="3">HB14</strain>
    </source>
</reference>
<dbReference type="Pfam" id="PF02517">
    <property type="entry name" value="Rce1-like"/>
    <property type="match status" value="1"/>
</dbReference>
<evidence type="ECO:0000313" key="4">
    <source>
        <dbReference type="Proteomes" id="UP001139319"/>
    </source>
</evidence>
<evidence type="ECO:0000256" key="1">
    <source>
        <dbReference type="SAM" id="Phobius"/>
    </source>
</evidence>
<dbReference type="GO" id="GO:0080120">
    <property type="term" value="P:CAAX-box protein maturation"/>
    <property type="evidence" value="ECO:0007669"/>
    <property type="project" value="UniProtKB-ARBA"/>
</dbReference>
<feature type="transmembrane region" description="Helical" evidence="1">
    <location>
        <begin position="92"/>
        <end position="114"/>
    </location>
</feature>
<reference evidence="3" key="1">
    <citation type="submission" date="2022-05" db="EMBL/GenBank/DDBJ databases">
        <authorList>
            <person name="Sun H.-N."/>
        </authorList>
    </citation>
    <scope>NUCLEOTIDE SEQUENCE</scope>
    <source>
        <strain evidence="3">HB14</strain>
    </source>
</reference>
<proteinExistence type="predicted"/>
<dbReference type="RefSeq" id="WP_253965988.1">
    <property type="nucleotide sequence ID" value="NZ_JAMFTH010000001.1"/>
</dbReference>
<feature type="transmembrane region" description="Helical" evidence="1">
    <location>
        <begin position="144"/>
        <end position="164"/>
    </location>
</feature>
<dbReference type="PANTHER" id="PTHR36435">
    <property type="entry name" value="SLR1288 PROTEIN"/>
    <property type="match status" value="1"/>
</dbReference>
<organism evidence="3 4">
    <name type="scientific">Gilvimarinus xylanilyticus</name>
    <dbReference type="NCBI Taxonomy" id="2944139"/>
    <lineage>
        <taxon>Bacteria</taxon>
        <taxon>Pseudomonadati</taxon>
        <taxon>Pseudomonadota</taxon>
        <taxon>Gammaproteobacteria</taxon>
        <taxon>Cellvibrionales</taxon>
        <taxon>Cellvibrionaceae</taxon>
        <taxon>Gilvimarinus</taxon>
    </lineage>
</organism>
<keyword evidence="1" id="KW-0812">Transmembrane</keyword>